<keyword evidence="13" id="KW-1185">Reference proteome</keyword>
<evidence type="ECO:0000256" key="10">
    <source>
        <dbReference type="SAM" id="MobiDB-lite"/>
    </source>
</evidence>
<evidence type="ECO:0000313" key="13">
    <source>
        <dbReference type="Proteomes" id="UP000800041"/>
    </source>
</evidence>
<comment type="catalytic activity">
    <reaction evidence="8">
        <text>H2O(in) = H2O(out)</text>
        <dbReference type="Rhea" id="RHEA:29667"/>
        <dbReference type="ChEBI" id="CHEBI:15377"/>
    </reaction>
</comment>
<keyword evidence="6 11" id="KW-1133">Transmembrane helix</keyword>
<dbReference type="Gene3D" id="1.20.1080.10">
    <property type="entry name" value="Glycerol uptake facilitator protein"/>
    <property type="match status" value="1"/>
</dbReference>
<dbReference type="Pfam" id="PF00230">
    <property type="entry name" value="MIP"/>
    <property type="match status" value="1"/>
</dbReference>
<evidence type="ECO:0000256" key="1">
    <source>
        <dbReference type="ARBA" id="ARBA00004141"/>
    </source>
</evidence>
<accession>A0A6G1H6D2</accession>
<dbReference type="PRINTS" id="PR00783">
    <property type="entry name" value="MINTRINSICP"/>
</dbReference>
<feature type="transmembrane region" description="Helical" evidence="11">
    <location>
        <begin position="249"/>
        <end position="269"/>
    </location>
</feature>
<feature type="transmembrane region" description="Helical" evidence="11">
    <location>
        <begin position="133"/>
        <end position="154"/>
    </location>
</feature>
<name>A0A6G1H6D2_9PEZI</name>
<feature type="region of interest" description="Disordered" evidence="10">
    <location>
        <begin position="1"/>
        <end position="21"/>
    </location>
</feature>
<feature type="transmembrane region" description="Helical" evidence="11">
    <location>
        <begin position="203"/>
        <end position="224"/>
    </location>
</feature>
<dbReference type="Proteomes" id="UP000800041">
    <property type="component" value="Unassembled WGS sequence"/>
</dbReference>
<evidence type="ECO:0000256" key="11">
    <source>
        <dbReference type="SAM" id="Phobius"/>
    </source>
</evidence>
<feature type="transmembrane region" description="Helical" evidence="11">
    <location>
        <begin position="174"/>
        <end position="196"/>
    </location>
</feature>
<dbReference type="InterPro" id="IPR034294">
    <property type="entry name" value="Aquaporin_transptr"/>
</dbReference>
<evidence type="ECO:0000256" key="2">
    <source>
        <dbReference type="ARBA" id="ARBA00006175"/>
    </source>
</evidence>
<gene>
    <name evidence="12" type="ORF">K402DRAFT_328517</name>
</gene>
<feature type="compositionally biased region" description="Basic and acidic residues" evidence="10">
    <location>
        <begin position="287"/>
        <end position="299"/>
    </location>
</feature>
<dbReference type="InterPro" id="IPR023271">
    <property type="entry name" value="Aquaporin-like"/>
</dbReference>
<keyword evidence="7 11" id="KW-0472">Membrane</keyword>
<evidence type="ECO:0000313" key="12">
    <source>
        <dbReference type="EMBL" id="KAF1988559.1"/>
    </source>
</evidence>
<dbReference type="InterPro" id="IPR000425">
    <property type="entry name" value="MIP"/>
</dbReference>
<keyword evidence="3 9" id="KW-0813">Transport</keyword>
<evidence type="ECO:0000256" key="6">
    <source>
        <dbReference type="ARBA" id="ARBA00022989"/>
    </source>
</evidence>
<comment type="subcellular location">
    <subcellularLocation>
        <location evidence="1">Membrane</location>
        <topology evidence="1">Multi-pass membrane protein</topology>
    </subcellularLocation>
</comment>
<evidence type="ECO:0000256" key="7">
    <source>
        <dbReference type="ARBA" id="ARBA00023136"/>
    </source>
</evidence>
<evidence type="ECO:0000256" key="4">
    <source>
        <dbReference type="ARBA" id="ARBA00022692"/>
    </source>
</evidence>
<dbReference type="GO" id="GO:0015250">
    <property type="term" value="F:water channel activity"/>
    <property type="evidence" value="ECO:0007669"/>
    <property type="project" value="TreeGrafter"/>
</dbReference>
<keyword evidence="5" id="KW-0677">Repeat</keyword>
<proteinExistence type="inferred from homology"/>
<dbReference type="PANTHER" id="PTHR19139:SF283">
    <property type="entry name" value="AQUAPORIN"/>
    <property type="match status" value="1"/>
</dbReference>
<keyword evidence="4 9" id="KW-0812">Transmembrane</keyword>
<protein>
    <submittedName>
        <fullName evidence="12">Aquaporin-like protein</fullName>
    </submittedName>
</protein>
<dbReference type="AlphaFoldDB" id="A0A6G1H6D2"/>
<feature type="region of interest" description="Disordered" evidence="10">
    <location>
        <begin position="282"/>
        <end position="310"/>
    </location>
</feature>
<dbReference type="FunFam" id="1.20.1080.10:FF:000014">
    <property type="entry name" value="Aquaporin 1"/>
    <property type="match status" value="1"/>
</dbReference>
<reference evidence="12" key="1">
    <citation type="journal article" date="2020" name="Stud. Mycol.">
        <title>101 Dothideomycetes genomes: a test case for predicting lifestyles and emergence of pathogens.</title>
        <authorList>
            <person name="Haridas S."/>
            <person name="Albert R."/>
            <person name="Binder M."/>
            <person name="Bloem J."/>
            <person name="Labutti K."/>
            <person name="Salamov A."/>
            <person name="Andreopoulos B."/>
            <person name="Baker S."/>
            <person name="Barry K."/>
            <person name="Bills G."/>
            <person name="Bluhm B."/>
            <person name="Cannon C."/>
            <person name="Castanera R."/>
            <person name="Culley D."/>
            <person name="Daum C."/>
            <person name="Ezra D."/>
            <person name="Gonzalez J."/>
            <person name="Henrissat B."/>
            <person name="Kuo A."/>
            <person name="Liang C."/>
            <person name="Lipzen A."/>
            <person name="Lutzoni F."/>
            <person name="Magnuson J."/>
            <person name="Mondo S."/>
            <person name="Nolan M."/>
            <person name="Ohm R."/>
            <person name="Pangilinan J."/>
            <person name="Park H.-J."/>
            <person name="Ramirez L."/>
            <person name="Alfaro M."/>
            <person name="Sun H."/>
            <person name="Tritt A."/>
            <person name="Yoshinaga Y."/>
            <person name="Zwiers L.-H."/>
            <person name="Turgeon B."/>
            <person name="Goodwin S."/>
            <person name="Spatafora J."/>
            <person name="Crous P."/>
            <person name="Grigoriev I."/>
        </authorList>
    </citation>
    <scope>NUCLEOTIDE SEQUENCE</scope>
    <source>
        <strain evidence="12">CBS 113979</strain>
    </source>
</reference>
<evidence type="ECO:0000256" key="8">
    <source>
        <dbReference type="ARBA" id="ARBA00034651"/>
    </source>
</evidence>
<evidence type="ECO:0000256" key="5">
    <source>
        <dbReference type="ARBA" id="ARBA00022737"/>
    </source>
</evidence>
<dbReference type="SUPFAM" id="SSF81338">
    <property type="entry name" value="Aquaporin-like"/>
    <property type="match status" value="1"/>
</dbReference>
<evidence type="ECO:0000256" key="9">
    <source>
        <dbReference type="RuleBase" id="RU000477"/>
    </source>
</evidence>
<dbReference type="OrthoDB" id="3222at2759"/>
<feature type="transmembrane region" description="Helical" evidence="11">
    <location>
        <begin position="43"/>
        <end position="70"/>
    </location>
</feature>
<dbReference type="EMBL" id="ML977148">
    <property type="protein sequence ID" value="KAF1988559.1"/>
    <property type="molecule type" value="Genomic_DNA"/>
</dbReference>
<dbReference type="GO" id="GO:0005886">
    <property type="term" value="C:plasma membrane"/>
    <property type="evidence" value="ECO:0007669"/>
    <property type="project" value="TreeGrafter"/>
</dbReference>
<comment type="similarity">
    <text evidence="2 9">Belongs to the MIP/aquaporin (TC 1.A.8) family.</text>
</comment>
<feature type="transmembrane region" description="Helical" evidence="11">
    <location>
        <begin position="90"/>
        <end position="112"/>
    </location>
</feature>
<sequence length="310" mass="33576">MGGGRGGGRLPPPSRGAGYDDRSSEVMRLPLTMWMNSSAKNHFVAAIGEFVGTTMFLFFAFAGTQVANIGAAPSDENTTTNGTTGFSPTVLLYIALVFGFSLMVNVWIFFRISGGLFNPCVTLGMWMTRSISAARALLLVVSQLAGSIFASFLVKTLFPTSFNVRTTLSSGTSLAQGVFIEAVLSAELVFTIFMLAKEKHKATFIAPVGIGLALFISELVGVFYTGGSLNPARSFGPCVVTGVFDQEHWIYWVGPGVGAILAVLFYKFIKILEYEMANPGQDGEDPENLKMRVMEEKEHKRATRQASQDR</sequence>
<organism evidence="12 13">
    <name type="scientific">Aulographum hederae CBS 113979</name>
    <dbReference type="NCBI Taxonomy" id="1176131"/>
    <lineage>
        <taxon>Eukaryota</taxon>
        <taxon>Fungi</taxon>
        <taxon>Dikarya</taxon>
        <taxon>Ascomycota</taxon>
        <taxon>Pezizomycotina</taxon>
        <taxon>Dothideomycetes</taxon>
        <taxon>Pleosporomycetidae</taxon>
        <taxon>Aulographales</taxon>
        <taxon>Aulographaceae</taxon>
    </lineage>
</organism>
<dbReference type="PANTHER" id="PTHR19139">
    <property type="entry name" value="AQUAPORIN TRANSPORTER"/>
    <property type="match status" value="1"/>
</dbReference>
<evidence type="ECO:0000256" key="3">
    <source>
        <dbReference type="ARBA" id="ARBA00022448"/>
    </source>
</evidence>